<reference evidence="2" key="1">
    <citation type="submission" date="2016-01" db="EMBL/GenBank/DDBJ databases">
        <authorList>
            <person name="Peeters C."/>
        </authorList>
    </citation>
    <scope>NUCLEOTIDE SEQUENCE [LARGE SCALE GENOMIC DNA]</scope>
    <source>
        <strain evidence="2">LMG 22934</strain>
    </source>
</reference>
<sequence length="43" mass="4734">MAAMDWMIAGIDLMGIVGMTMVMSVMARRSIDTAAVELRRHGH</sequence>
<dbReference type="RefSeq" id="WP_268808261.1">
    <property type="nucleotide sequence ID" value="NZ_FCNW02000033.1"/>
</dbReference>
<accession>A0A158IHK9</accession>
<organism evidence="2 3">
    <name type="scientific">Caballeronia humi</name>
    <dbReference type="NCBI Taxonomy" id="326474"/>
    <lineage>
        <taxon>Bacteria</taxon>
        <taxon>Pseudomonadati</taxon>
        <taxon>Pseudomonadota</taxon>
        <taxon>Betaproteobacteria</taxon>
        <taxon>Burkholderiales</taxon>
        <taxon>Burkholderiaceae</taxon>
        <taxon>Caballeronia</taxon>
    </lineage>
</organism>
<evidence type="ECO:0000256" key="1">
    <source>
        <dbReference type="SAM" id="Phobius"/>
    </source>
</evidence>
<keyword evidence="3" id="KW-1185">Reference proteome</keyword>
<dbReference type="EMBL" id="FCNW02000033">
    <property type="protein sequence ID" value="SAL56122.1"/>
    <property type="molecule type" value="Genomic_DNA"/>
</dbReference>
<feature type="transmembrane region" description="Helical" evidence="1">
    <location>
        <begin position="6"/>
        <end position="27"/>
    </location>
</feature>
<name>A0A158IHK9_9BURK</name>
<evidence type="ECO:0000313" key="3">
    <source>
        <dbReference type="Proteomes" id="UP000054977"/>
    </source>
</evidence>
<protein>
    <submittedName>
        <fullName evidence="2">Uncharacterized protein</fullName>
    </submittedName>
</protein>
<gene>
    <name evidence="2" type="ORF">AWB65_04855</name>
</gene>
<evidence type="ECO:0000313" key="2">
    <source>
        <dbReference type="EMBL" id="SAL56122.1"/>
    </source>
</evidence>
<keyword evidence="1" id="KW-0812">Transmembrane</keyword>
<dbReference type="AlphaFoldDB" id="A0A158IHK9"/>
<keyword evidence="1" id="KW-0472">Membrane</keyword>
<proteinExistence type="predicted"/>
<dbReference type="Proteomes" id="UP000054977">
    <property type="component" value="Unassembled WGS sequence"/>
</dbReference>
<keyword evidence="1" id="KW-1133">Transmembrane helix</keyword>
<comment type="caution">
    <text evidence="2">The sequence shown here is derived from an EMBL/GenBank/DDBJ whole genome shotgun (WGS) entry which is preliminary data.</text>
</comment>
<dbReference type="STRING" id="326474.AWB65_04855"/>